<dbReference type="InterPro" id="IPR042113">
    <property type="entry name" value="P_AcTrfase_dom1"/>
</dbReference>
<evidence type="ECO:0000313" key="11">
    <source>
        <dbReference type="Proteomes" id="UP000194141"/>
    </source>
</evidence>
<dbReference type="InterPro" id="IPR012147">
    <property type="entry name" value="P_Ac_Bu_trans"/>
</dbReference>
<dbReference type="NCBIfam" id="NF007233">
    <property type="entry name" value="PRK09653.1"/>
    <property type="match status" value="1"/>
</dbReference>
<dbReference type="STRING" id="1562698.DESAMIL20_1988"/>
<dbReference type="AlphaFoldDB" id="A0A1X4XY33"/>
<dbReference type="EC" id="2.3.1.8" evidence="4"/>
<keyword evidence="11" id="KW-1185">Reference proteome</keyword>
<gene>
    <name evidence="10" type="ORF">DESAMIL20_1988</name>
</gene>
<comment type="similarity">
    <text evidence="3">Belongs to the phosphate acetyltransferase and butyryltransferase family.</text>
</comment>
<comment type="catalytic activity">
    <reaction evidence="1">
        <text>acetyl-CoA + phosphate = acetyl phosphate + CoA</text>
        <dbReference type="Rhea" id="RHEA:19521"/>
        <dbReference type="ChEBI" id="CHEBI:22191"/>
        <dbReference type="ChEBI" id="CHEBI:43474"/>
        <dbReference type="ChEBI" id="CHEBI:57287"/>
        <dbReference type="ChEBI" id="CHEBI:57288"/>
        <dbReference type="EC" id="2.3.1.8"/>
    </reaction>
</comment>
<feature type="domain" description="Phosphate acetyl/butaryl transferase" evidence="9">
    <location>
        <begin position="2"/>
        <end position="321"/>
    </location>
</feature>
<sequence>MILDDFLQKCKVKSKRVVYPEGEDERLIQAAAYCVRQNIAKPILIGRKDIIENKAASLNIELDGIQVVQISDFDYSDELFSIINSSKKRIDENEAQNLSKNPLYIGALLVRKDLADMCIGGAVNDTADVIKAALYIIGLKDNINLLSSFFLMEVPTAEFGENGVLFFADCGVNPDPNSAQLADIAIVTADNFKNLMGKEPKVAMLSFSTKASAKHKMLDKIIEATDIVKQKRSDILIDGELQADAALVESVCARKAPNSPIKGHANVLIFPDLNAGNIAYKLVERLAKAQAIGPIMQGLKKPMHDLSRGCKYMDVVYLTAISSFQS</sequence>
<dbReference type="PANTHER" id="PTHR43356:SF3">
    <property type="entry name" value="PHOSPHATE ACETYLTRANSFERASE"/>
    <property type="match status" value="1"/>
</dbReference>
<dbReference type="PIRSF" id="PIRSF000428">
    <property type="entry name" value="P_Ac_trans"/>
    <property type="match status" value="1"/>
</dbReference>
<evidence type="ECO:0000256" key="2">
    <source>
        <dbReference type="ARBA" id="ARBA00004989"/>
    </source>
</evidence>
<evidence type="ECO:0000256" key="1">
    <source>
        <dbReference type="ARBA" id="ARBA00000705"/>
    </source>
</evidence>
<dbReference type="PANTHER" id="PTHR43356">
    <property type="entry name" value="PHOSPHATE ACETYLTRANSFERASE"/>
    <property type="match status" value="1"/>
</dbReference>
<dbReference type="SUPFAM" id="SSF53659">
    <property type="entry name" value="Isocitrate/Isopropylmalate dehydrogenase-like"/>
    <property type="match status" value="1"/>
</dbReference>
<dbReference type="Gene3D" id="3.40.50.10950">
    <property type="match status" value="1"/>
</dbReference>
<keyword evidence="6 10" id="KW-0808">Transferase</keyword>
<organism evidence="10 11">
    <name type="scientific">Desulfurella amilsii</name>
    <dbReference type="NCBI Taxonomy" id="1562698"/>
    <lineage>
        <taxon>Bacteria</taxon>
        <taxon>Pseudomonadati</taxon>
        <taxon>Campylobacterota</taxon>
        <taxon>Desulfurellia</taxon>
        <taxon>Desulfurellales</taxon>
        <taxon>Desulfurellaceae</taxon>
        <taxon>Desulfurella</taxon>
    </lineage>
</organism>
<evidence type="ECO:0000256" key="7">
    <source>
        <dbReference type="ARBA" id="ARBA00023315"/>
    </source>
</evidence>
<comment type="caution">
    <text evidence="10">The sequence shown here is derived from an EMBL/GenBank/DDBJ whole genome shotgun (WGS) entry which is preliminary data.</text>
</comment>
<reference evidence="10 11" key="1">
    <citation type="journal article" date="2017" name="Front. Microbiol.">
        <title>Genome Sequence of Desulfurella amilsii Strain TR1 and Comparative Genomics of Desulfurellaceae Family.</title>
        <authorList>
            <person name="Florentino A.P."/>
            <person name="Stams A.J."/>
            <person name="Sanchez-Andrea I."/>
        </authorList>
    </citation>
    <scope>NUCLEOTIDE SEQUENCE [LARGE SCALE GENOMIC DNA]</scope>
    <source>
        <strain evidence="10 11">TR1</strain>
    </source>
</reference>
<keyword evidence="7 10" id="KW-0012">Acyltransferase</keyword>
<name>A0A1X4XY33_9BACT</name>
<accession>A0A1X4XY33</accession>
<comment type="pathway">
    <text evidence="2">Metabolic intermediate biosynthesis; acetyl-CoA biosynthesis; acetyl-CoA from acetate: step 2/2.</text>
</comment>
<dbReference type="InterPro" id="IPR042112">
    <property type="entry name" value="P_AcTrfase_dom2"/>
</dbReference>
<dbReference type="Gene3D" id="3.40.50.10750">
    <property type="entry name" value="Isocitrate/Isopropylmalate dehydrogenase-like"/>
    <property type="match status" value="1"/>
</dbReference>
<evidence type="ECO:0000259" key="9">
    <source>
        <dbReference type="Pfam" id="PF01515"/>
    </source>
</evidence>
<dbReference type="InterPro" id="IPR004614">
    <property type="entry name" value="P_AcTrfase"/>
</dbReference>
<protein>
    <recommendedName>
        <fullName evidence="5">Phosphate acetyltransferase</fullName>
        <ecNumber evidence="4">2.3.1.8</ecNumber>
    </recommendedName>
    <alternativeName>
        <fullName evidence="8">Phosphotransacetylase</fullName>
    </alternativeName>
</protein>
<dbReference type="InterPro" id="IPR050500">
    <property type="entry name" value="Phos_Acetyltrans/Butyryltrans"/>
</dbReference>
<evidence type="ECO:0000256" key="5">
    <source>
        <dbReference type="ARBA" id="ARBA00021528"/>
    </source>
</evidence>
<evidence type="ECO:0000256" key="8">
    <source>
        <dbReference type="ARBA" id="ARBA00031108"/>
    </source>
</evidence>
<dbReference type="EMBL" id="MDSU01000018">
    <property type="protein sequence ID" value="OSS42435.1"/>
    <property type="molecule type" value="Genomic_DNA"/>
</dbReference>
<evidence type="ECO:0000256" key="3">
    <source>
        <dbReference type="ARBA" id="ARBA00005656"/>
    </source>
</evidence>
<dbReference type="InterPro" id="IPR002505">
    <property type="entry name" value="PTA_PTB"/>
</dbReference>
<dbReference type="NCBIfam" id="TIGR00651">
    <property type="entry name" value="pta"/>
    <property type="match status" value="1"/>
</dbReference>
<proteinExistence type="inferred from homology"/>
<dbReference type="Proteomes" id="UP000194141">
    <property type="component" value="Unassembled WGS sequence"/>
</dbReference>
<evidence type="ECO:0000256" key="4">
    <source>
        <dbReference type="ARBA" id="ARBA00012707"/>
    </source>
</evidence>
<evidence type="ECO:0000313" key="10">
    <source>
        <dbReference type="EMBL" id="OSS42435.1"/>
    </source>
</evidence>
<dbReference type="RefSeq" id="WP_204218600.1">
    <property type="nucleotide sequence ID" value="NZ_MDSU01000018.1"/>
</dbReference>
<evidence type="ECO:0000256" key="6">
    <source>
        <dbReference type="ARBA" id="ARBA00022679"/>
    </source>
</evidence>
<dbReference type="Pfam" id="PF01515">
    <property type="entry name" value="PTA_PTB"/>
    <property type="match status" value="1"/>
</dbReference>
<dbReference type="GO" id="GO:0008959">
    <property type="term" value="F:phosphate acetyltransferase activity"/>
    <property type="evidence" value="ECO:0007669"/>
    <property type="project" value="UniProtKB-EC"/>
</dbReference>